<protein>
    <submittedName>
        <fullName evidence="2">Uncharacterized protein</fullName>
    </submittedName>
</protein>
<comment type="caution">
    <text evidence="2">The sequence shown here is derived from an EMBL/GenBank/DDBJ whole genome shotgun (WGS) entry which is preliminary data.</text>
</comment>
<proteinExistence type="predicted"/>
<organism evidence="2 3">
    <name type="scientific">Amycolatopsis heterodermiae</name>
    <dbReference type="NCBI Taxonomy" id="3110235"/>
    <lineage>
        <taxon>Bacteria</taxon>
        <taxon>Bacillati</taxon>
        <taxon>Actinomycetota</taxon>
        <taxon>Actinomycetes</taxon>
        <taxon>Pseudonocardiales</taxon>
        <taxon>Pseudonocardiaceae</taxon>
        <taxon>Amycolatopsis</taxon>
    </lineage>
</organism>
<dbReference type="EMBL" id="JAYFSI010000012">
    <property type="protein sequence ID" value="MEA5365418.1"/>
    <property type="molecule type" value="Genomic_DNA"/>
</dbReference>
<feature type="region of interest" description="Disordered" evidence="1">
    <location>
        <begin position="1"/>
        <end position="32"/>
    </location>
</feature>
<reference evidence="2 3" key="1">
    <citation type="submission" date="2023-12" db="EMBL/GenBank/DDBJ databases">
        <title>Amycolatopsis sp. V23-08.</title>
        <authorList>
            <person name="Somphong A."/>
        </authorList>
    </citation>
    <scope>NUCLEOTIDE SEQUENCE [LARGE SCALE GENOMIC DNA]</scope>
    <source>
        <strain evidence="2 3">V23-08</strain>
    </source>
</reference>
<evidence type="ECO:0000256" key="1">
    <source>
        <dbReference type="SAM" id="MobiDB-lite"/>
    </source>
</evidence>
<keyword evidence="3" id="KW-1185">Reference proteome</keyword>
<dbReference type="RefSeq" id="WP_323333926.1">
    <property type="nucleotide sequence ID" value="NZ_JAYFSI010000012.1"/>
</dbReference>
<gene>
    <name evidence="2" type="ORF">VA596_38230</name>
</gene>
<accession>A0ABU5RGX5</accession>
<dbReference type="Proteomes" id="UP001304298">
    <property type="component" value="Unassembled WGS sequence"/>
</dbReference>
<sequence>MSARGERGRRRTRGQTALGKLPSTAAFDDGKRKSPLTLDERKLVLFLLVALADDRESLAETRRRLLDAYGARDGHWCAGKTKDALTRLLAKSLGQGATRPPPWERIVDIVEVAVPADRLPAVRAQAAALFARSVGQDRPVRGYDGPMAAPAWIEEPVVAVEMIRAGIDDVAGEPADREPARAGSRSLACAGGSGPPIPVARVPVGARGPADGGGGQPIPPHFVPEAREPRHPIDDPAALRQVLLSTSKTVCELADRIEALEASLRQEQTTNWQLRAENQRQRNLLEREFREKYSGVSLDTIRQLINEQLRAGFNPDPSSPRPLRG</sequence>
<evidence type="ECO:0000313" key="2">
    <source>
        <dbReference type="EMBL" id="MEA5365418.1"/>
    </source>
</evidence>
<evidence type="ECO:0000313" key="3">
    <source>
        <dbReference type="Proteomes" id="UP001304298"/>
    </source>
</evidence>
<name>A0ABU5RGX5_9PSEU</name>